<dbReference type="Proteomes" id="UP001311232">
    <property type="component" value="Unassembled WGS sequence"/>
</dbReference>
<accession>A0AAV9R1N7</accession>
<dbReference type="InterPro" id="IPR035573">
    <property type="entry name" value="SAM_PNT-FLI-1"/>
</dbReference>
<feature type="domain" description="PNT" evidence="1">
    <location>
        <begin position="83"/>
        <end position="169"/>
    </location>
</feature>
<dbReference type="AlphaFoldDB" id="A0AAV9R1N7"/>
<reference evidence="2 3" key="1">
    <citation type="submission" date="2021-06" db="EMBL/GenBank/DDBJ databases">
        <authorList>
            <person name="Palmer J.M."/>
        </authorList>
    </citation>
    <scope>NUCLEOTIDE SEQUENCE [LARGE SCALE GENOMIC DNA]</scope>
    <source>
        <strain evidence="2 3">MEX-2019</strain>
        <tissue evidence="2">Muscle</tissue>
    </source>
</reference>
<dbReference type="SUPFAM" id="SSF47769">
    <property type="entry name" value="SAM/Pointed domain"/>
    <property type="match status" value="1"/>
</dbReference>
<keyword evidence="3" id="KW-1185">Reference proteome</keyword>
<dbReference type="FunFam" id="1.10.150.50:FF:000010">
    <property type="entry name" value="Fli-1 proto-oncogene, ETS transcription factor"/>
    <property type="match status" value="1"/>
</dbReference>
<dbReference type="PROSITE" id="PS51433">
    <property type="entry name" value="PNT"/>
    <property type="match status" value="1"/>
</dbReference>
<dbReference type="EMBL" id="JAHHUM010002626">
    <property type="protein sequence ID" value="KAK5602195.1"/>
    <property type="molecule type" value="Genomic_DNA"/>
</dbReference>
<dbReference type="InterPro" id="IPR013761">
    <property type="entry name" value="SAM/pointed_sf"/>
</dbReference>
<dbReference type="Pfam" id="PF02198">
    <property type="entry name" value="SAM_PNT"/>
    <property type="match status" value="1"/>
</dbReference>
<evidence type="ECO:0000313" key="3">
    <source>
        <dbReference type="Proteomes" id="UP001311232"/>
    </source>
</evidence>
<sequence>MDGTIKEALSVDYGQTHKINPLPPQQEWINQPVRVNVKREYEHMNGSSRGSPVDCSVGKCNKLVGANDTTQMTYGSYMDEKNAPPPNMTTNERRVIVPADPSLWSQDHVRQWLEWAIKEYGLLEVDTSMFQNTDGKELCKMSKDDFLRLTTMYNAEVLLSHLNYLRESSSSLSYNTPSHTDASPRLAAKEGMKLQPHRPLDRPDKILVCHPLTLVFLVLSTRYLDWQEQWVTPIESISLSQEVIAIIGSFNTDSAF</sequence>
<dbReference type="InterPro" id="IPR003118">
    <property type="entry name" value="Pointed_dom"/>
</dbReference>
<comment type="caution">
    <text evidence="2">The sequence shown here is derived from an EMBL/GenBank/DDBJ whole genome shotgun (WGS) entry which is preliminary data.</text>
</comment>
<protein>
    <submittedName>
        <fullName evidence="2">Friend leukemia integration 1 transcription factor</fullName>
    </submittedName>
</protein>
<evidence type="ECO:0000259" key="1">
    <source>
        <dbReference type="PROSITE" id="PS51433"/>
    </source>
</evidence>
<gene>
    <name evidence="2" type="primary">FLI1_2</name>
    <name evidence="2" type="ORF">CRENBAI_015596</name>
</gene>
<dbReference type="SMART" id="SM00251">
    <property type="entry name" value="SAM_PNT"/>
    <property type="match status" value="1"/>
</dbReference>
<dbReference type="Gene3D" id="1.10.150.50">
    <property type="entry name" value="Transcription Factor, Ets-1"/>
    <property type="match status" value="1"/>
</dbReference>
<name>A0AAV9R1N7_9TELE</name>
<dbReference type="CDD" id="cd08541">
    <property type="entry name" value="SAM_PNT-FLI-1"/>
    <property type="match status" value="1"/>
</dbReference>
<dbReference type="GO" id="GO:0043565">
    <property type="term" value="F:sequence-specific DNA binding"/>
    <property type="evidence" value="ECO:0007669"/>
    <property type="project" value="InterPro"/>
</dbReference>
<proteinExistence type="predicted"/>
<evidence type="ECO:0000313" key="2">
    <source>
        <dbReference type="EMBL" id="KAK5602195.1"/>
    </source>
</evidence>
<organism evidence="2 3">
    <name type="scientific">Crenichthys baileyi</name>
    <name type="common">White River springfish</name>
    <dbReference type="NCBI Taxonomy" id="28760"/>
    <lineage>
        <taxon>Eukaryota</taxon>
        <taxon>Metazoa</taxon>
        <taxon>Chordata</taxon>
        <taxon>Craniata</taxon>
        <taxon>Vertebrata</taxon>
        <taxon>Euteleostomi</taxon>
        <taxon>Actinopterygii</taxon>
        <taxon>Neopterygii</taxon>
        <taxon>Teleostei</taxon>
        <taxon>Neoteleostei</taxon>
        <taxon>Acanthomorphata</taxon>
        <taxon>Ovalentaria</taxon>
        <taxon>Atherinomorphae</taxon>
        <taxon>Cyprinodontiformes</taxon>
        <taxon>Goodeidae</taxon>
        <taxon>Crenichthys</taxon>
    </lineage>
</organism>